<proteinExistence type="predicted"/>
<keyword evidence="1" id="KW-1133">Transmembrane helix</keyword>
<dbReference type="EMBL" id="AEAI01002138">
    <property type="protein sequence ID" value="EGH47312.1"/>
    <property type="molecule type" value="Genomic_DNA"/>
</dbReference>
<protein>
    <submittedName>
        <fullName evidence="2">Uncharacterized protein</fullName>
    </submittedName>
</protein>
<keyword evidence="1" id="KW-0812">Transmembrane</keyword>
<evidence type="ECO:0000313" key="3">
    <source>
        <dbReference type="Proteomes" id="UP000004986"/>
    </source>
</evidence>
<feature type="transmembrane region" description="Helical" evidence="1">
    <location>
        <begin position="12"/>
        <end position="31"/>
    </location>
</feature>
<dbReference type="HOGENOM" id="CLU_3400807_0_0_6"/>
<keyword evidence="3" id="KW-1185">Reference proteome</keyword>
<dbReference type="Proteomes" id="UP000004986">
    <property type="component" value="Unassembled WGS sequence"/>
</dbReference>
<comment type="caution">
    <text evidence="2">The sequence shown here is derived from an EMBL/GenBank/DDBJ whole genome shotgun (WGS) entry which is preliminary data.</text>
</comment>
<sequence>MNKANITRGAKIFGLGLVALLLLVVISVALLL</sequence>
<feature type="non-terminal residue" evidence="2">
    <location>
        <position position="32"/>
    </location>
</feature>
<keyword evidence="1" id="KW-0472">Membrane</keyword>
<accession>F3GJQ9</accession>
<evidence type="ECO:0000313" key="2">
    <source>
        <dbReference type="EMBL" id="EGH47312.1"/>
    </source>
</evidence>
<name>F3GJQ9_PSESJ</name>
<evidence type="ECO:0000256" key="1">
    <source>
        <dbReference type="SAM" id="Phobius"/>
    </source>
</evidence>
<organism evidence="2 3">
    <name type="scientific">Pseudomonas syringae pv. pisi str. 1704B</name>
    <dbReference type="NCBI Taxonomy" id="629263"/>
    <lineage>
        <taxon>Bacteria</taxon>
        <taxon>Pseudomonadati</taxon>
        <taxon>Pseudomonadota</taxon>
        <taxon>Gammaproteobacteria</taxon>
        <taxon>Pseudomonadales</taxon>
        <taxon>Pseudomonadaceae</taxon>
        <taxon>Pseudomonas</taxon>
        <taxon>Pseudomonas syringae</taxon>
    </lineage>
</organism>
<reference evidence="2 3" key="1">
    <citation type="journal article" date="2011" name="PLoS Pathog.">
        <title>Dynamic evolution of pathogenicity revealed by sequencing and comparative genomics of 19 Pseudomonas syringae isolates.</title>
        <authorList>
            <person name="Baltrus D.A."/>
            <person name="Nishimura M.T."/>
            <person name="Romanchuk A."/>
            <person name="Chang J.H."/>
            <person name="Mukhtar M.S."/>
            <person name="Cherkis K."/>
            <person name="Roach J."/>
            <person name="Grant S.R."/>
            <person name="Jones C.D."/>
            <person name="Dangl J.L."/>
        </authorList>
    </citation>
    <scope>NUCLEOTIDE SEQUENCE [LARGE SCALE GENOMIC DNA]</scope>
    <source>
        <strain evidence="2 3">1704B</strain>
    </source>
</reference>
<dbReference type="AlphaFoldDB" id="F3GJQ9"/>
<gene>
    <name evidence="2" type="ORF">PSYPI_35615</name>
</gene>